<dbReference type="Proteomes" id="UP000681594">
    <property type="component" value="Unassembled WGS sequence"/>
</dbReference>
<gene>
    <name evidence="1" type="ORF">J8J14_22010</name>
</gene>
<name>A0ABS4AKP6_9PROT</name>
<dbReference type="RefSeq" id="WP_209381707.1">
    <property type="nucleotide sequence ID" value="NZ_JAGIZB010000036.1"/>
</dbReference>
<evidence type="ECO:0000313" key="1">
    <source>
        <dbReference type="EMBL" id="MBP0447439.1"/>
    </source>
</evidence>
<dbReference type="EMBL" id="JAGIZB010000036">
    <property type="protein sequence ID" value="MBP0447439.1"/>
    <property type="molecule type" value="Genomic_DNA"/>
</dbReference>
<organism evidence="1 2">
    <name type="scientific">Pararoseomonas baculiformis</name>
    <dbReference type="NCBI Taxonomy" id="2820812"/>
    <lineage>
        <taxon>Bacteria</taxon>
        <taxon>Pseudomonadati</taxon>
        <taxon>Pseudomonadota</taxon>
        <taxon>Alphaproteobacteria</taxon>
        <taxon>Acetobacterales</taxon>
        <taxon>Acetobacteraceae</taxon>
        <taxon>Pararoseomonas</taxon>
    </lineage>
</organism>
<comment type="caution">
    <text evidence="1">The sequence shown here is derived from an EMBL/GenBank/DDBJ whole genome shotgun (WGS) entry which is preliminary data.</text>
</comment>
<accession>A0ABS4AKP6</accession>
<proteinExistence type="predicted"/>
<sequence length="83" mass="8988">MLDLLTSRLARVLVRVADGQGRVEEFALSVPHGATVGQVLASYRIQEERIQVTVRPLPRQTVGEVQALQVFPGMVVEVAPAPA</sequence>
<reference evidence="1 2" key="1">
    <citation type="submission" date="2021-03" db="EMBL/GenBank/DDBJ databases">
        <authorList>
            <person name="So Y."/>
        </authorList>
    </citation>
    <scope>NUCLEOTIDE SEQUENCE [LARGE SCALE GENOMIC DNA]</scope>
    <source>
        <strain evidence="1 2">SSH11</strain>
    </source>
</reference>
<protein>
    <submittedName>
        <fullName evidence="1">Uncharacterized protein</fullName>
    </submittedName>
</protein>
<keyword evidence="2" id="KW-1185">Reference proteome</keyword>
<evidence type="ECO:0000313" key="2">
    <source>
        <dbReference type="Proteomes" id="UP000681594"/>
    </source>
</evidence>